<evidence type="ECO:0000313" key="5">
    <source>
        <dbReference type="EMBL" id="MBP2327304.1"/>
    </source>
</evidence>
<sequence length="461" mass="49775">MTVASTTHVPAGLDDYLAANQDRFVDELCDFIRIPGVAADDAAAVHDTADAVATKCERAGLTTHLEQTAGNPVVRATAGPEDAPVRLLTYGHYDVFPVAGQDGWETEPFEPVIRGDRIFARGSGDNKGQFLAHLNAYEWWQRERGGLPIRLTMILEGEEEIGSPNLPAYIEAHRDDLRADLCVYSDGPMLGGDQPAILFGSRGALCMEFRAHGPSRPLHSGNFGGTVTNPIARLSRLFSEMIAPNGDLLVPGAEKGMPEVTDAERAALEGMAFDADAFAKQTGQQPLPMKFGEAYYERLLYKPSFNIAGMSGGHTDQLKTLVPTDAVAKVDLRLVGKQDPDAVLAAIQKFIHDNGYDDVEVIKLFSQPPSRTPIDHPQADVVQQALQAAFGREPARVPSLAGTTPDWVFTKLLGLPTFMVPFGPVDENHHGPNESMRTSLLLGGTRSIATLVSLLAERTSA</sequence>
<dbReference type="PANTHER" id="PTHR43270">
    <property type="entry name" value="BETA-ALA-HIS DIPEPTIDASE"/>
    <property type="match status" value="1"/>
</dbReference>
<dbReference type="Pfam" id="PF01546">
    <property type="entry name" value="Peptidase_M20"/>
    <property type="match status" value="1"/>
</dbReference>
<evidence type="ECO:0000256" key="2">
    <source>
        <dbReference type="ARBA" id="ARBA00022723"/>
    </source>
</evidence>
<evidence type="ECO:0000313" key="6">
    <source>
        <dbReference type="Proteomes" id="UP001519332"/>
    </source>
</evidence>
<evidence type="ECO:0000259" key="4">
    <source>
        <dbReference type="Pfam" id="PF07687"/>
    </source>
</evidence>
<keyword evidence="2" id="KW-0479">Metal-binding</keyword>
<dbReference type="InterPro" id="IPR051458">
    <property type="entry name" value="Cyt/Met_Dipeptidase"/>
</dbReference>
<dbReference type="InterPro" id="IPR002933">
    <property type="entry name" value="Peptidase_M20"/>
</dbReference>
<dbReference type="SUPFAM" id="SSF53187">
    <property type="entry name" value="Zn-dependent exopeptidases"/>
    <property type="match status" value="1"/>
</dbReference>
<dbReference type="RefSeq" id="WP_209644274.1">
    <property type="nucleotide sequence ID" value="NZ_JAGINW010000001.1"/>
</dbReference>
<name>A0ABS4TSB5_9PSEU</name>
<keyword evidence="3" id="KW-0378">Hydrolase</keyword>
<keyword evidence="6" id="KW-1185">Reference proteome</keyword>
<dbReference type="Pfam" id="PF07687">
    <property type="entry name" value="M20_dimer"/>
    <property type="match status" value="1"/>
</dbReference>
<proteinExistence type="predicted"/>
<accession>A0ABS4TSB5</accession>
<feature type="domain" description="Peptidase M20 dimerisation" evidence="4">
    <location>
        <begin position="200"/>
        <end position="355"/>
    </location>
</feature>
<comment type="caution">
    <text evidence="5">The sequence shown here is derived from an EMBL/GenBank/DDBJ whole genome shotgun (WGS) entry which is preliminary data.</text>
</comment>
<gene>
    <name evidence="5" type="ORF">JOF56_007689</name>
</gene>
<keyword evidence="1" id="KW-0645">Protease</keyword>
<dbReference type="EMBL" id="JAGINW010000001">
    <property type="protein sequence ID" value="MBP2327304.1"/>
    <property type="molecule type" value="Genomic_DNA"/>
</dbReference>
<dbReference type="InterPro" id="IPR011650">
    <property type="entry name" value="Peptidase_M20_dimer"/>
</dbReference>
<evidence type="ECO:0000256" key="1">
    <source>
        <dbReference type="ARBA" id="ARBA00022670"/>
    </source>
</evidence>
<protein>
    <submittedName>
        <fullName evidence="5">Acetylornithine deacetylase/succinyl-diaminopimelate desuccinylase-like protein</fullName>
    </submittedName>
</protein>
<reference evidence="5 6" key="1">
    <citation type="submission" date="2021-03" db="EMBL/GenBank/DDBJ databases">
        <title>Sequencing the genomes of 1000 actinobacteria strains.</title>
        <authorList>
            <person name="Klenk H.-P."/>
        </authorList>
    </citation>
    <scope>NUCLEOTIDE SEQUENCE [LARGE SCALE GENOMIC DNA]</scope>
    <source>
        <strain evidence="5 6">DSM 46670</strain>
    </source>
</reference>
<organism evidence="5 6">
    <name type="scientific">Kibdelosporangium banguiense</name>
    <dbReference type="NCBI Taxonomy" id="1365924"/>
    <lineage>
        <taxon>Bacteria</taxon>
        <taxon>Bacillati</taxon>
        <taxon>Actinomycetota</taxon>
        <taxon>Actinomycetes</taxon>
        <taxon>Pseudonocardiales</taxon>
        <taxon>Pseudonocardiaceae</taxon>
        <taxon>Kibdelosporangium</taxon>
    </lineage>
</organism>
<dbReference type="PANTHER" id="PTHR43270:SF8">
    <property type="entry name" value="DI- AND TRIPEPTIDASE DUG2-RELATED"/>
    <property type="match status" value="1"/>
</dbReference>
<dbReference type="Gene3D" id="3.30.70.360">
    <property type="match status" value="1"/>
</dbReference>
<dbReference type="Gene3D" id="3.40.630.10">
    <property type="entry name" value="Zn peptidases"/>
    <property type="match status" value="1"/>
</dbReference>
<evidence type="ECO:0000256" key="3">
    <source>
        <dbReference type="ARBA" id="ARBA00022801"/>
    </source>
</evidence>
<dbReference type="Proteomes" id="UP001519332">
    <property type="component" value="Unassembled WGS sequence"/>
</dbReference>